<dbReference type="AlphaFoldDB" id="A0A1N6IDL1"/>
<evidence type="ECO:0000313" key="1">
    <source>
        <dbReference type="EMBL" id="SIO30035.1"/>
    </source>
</evidence>
<dbReference type="PROSITE" id="PS51257">
    <property type="entry name" value="PROKAR_LIPOPROTEIN"/>
    <property type="match status" value="1"/>
</dbReference>
<name>A0A1N6IDL1_9FLAO</name>
<protein>
    <recommendedName>
        <fullName evidence="3">DUF3828 domain-containing protein</fullName>
    </recommendedName>
</protein>
<dbReference type="OrthoDB" id="763376at2"/>
<gene>
    <name evidence="1" type="ORF">SAMN05421769_3330</name>
</gene>
<evidence type="ECO:0008006" key="3">
    <source>
        <dbReference type="Google" id="ProtNLM"/>
    </source>
</evidence>
<dbReference type="STRING" id="59733.SAMN05421769_3330"/>
<sequence length="180" mass="20812">MKNIFIISLLLIISCSETKKKEIKINNLPKESVVENNTKEAAEAKTWLIKSIESYFNADISNQENIMRNITTKDYYDFKTDATNVDLDVDGSLTLKEFQQKWKNKFNTENVALNTGFLISAQDWTNIEVKKCDLNASLENDYSFYVELQDTGSKEVFKRIIKVTKIKNKFFIGNVLEKVN</sequence>
<dbReference type="RefSeq" id="WP_074231643.1">
    <property type="nucleotide sequence ID" value="NZ_FSRQ01000003.1"/>
</dbReference>
<proteinExistence type="predicted"/>
<accession>A0A1N6IDL1</accession>
<evidence type="ECO:0000313" key="2">
    <source>
        <dbReference type="Proteomes" id="UP000184782"/>
    </source>
</evidence>
<reference evidence="2" key="1">
    <citation type="submission" date="2016-12" db="EMBL/GenBank/DDBJ databases">
        <authorList>
            <person name="Varghese N."/>
            <person name="Submissions S."/>
        </authorList>
    </citation>
    <scope>NUCLEOTIDE SEQUENCE [LARGE SCALE GENOMIC DNA]</scope>
    <source>
        <strain evidence="2">DSM 16779</strain>
    </source>
</reference>
<organism evidence="1 2">
    <name type="scientific">Chryseobacterium scophthalmum</name>
    <dbReference type="NCBI Taxonomy" id="59733"/>
    <lineage>
        <taxon>Bacteria</taxon>
        <taxon>Pseudomonadati</taxon>
        <taxon>Bacteroidota</taxon>
        <taxon>Flavobacteriia</taxon>
        <taxon>Flavobacteriales</taxon>
        <taxon>Weeksellaceae</taxon>
        <taxon>Chryseobacterium group</taxon>
        <taxon>Chryseobacterium</taxon>
    </lineage>
</organism>
<dbReference type="Proteomes" id="UP000184782">
    <property type="component" value="Unassembled WGS sequence"/>
</dbReference>
<keyword evidence="2" id="KW-1185">Reference proteome</keyword>
<dbReference type="EMBL" id="FSRQ01000003">
    <property type="protein sequence ID" value="SIO30035.1"/>
    <property type="molecule type" value="Genomic_DNA"/>
</dbReference>